<keyword evidence="2" id="KW-1185">Reference proteome</keyword>
<name>A0A218YZ18_9HELO</name>
<dbReference type="EMBL" id="MZNU01000332">
    <property type="protein sequence ID" value="OWP00256.1"/>
    <property type="molecule type" value="Genomic_DNA"/>
</dbReference>
<dbReference type="OrthoDB" id="420564at2759"/>
<evidence type="ECO:0000313" key="1">
    <source>
        <dbReference type="EMBL" id="OWP00256.1"/>
    </source>
</evidence>
<reference evidence="1 2" key="1">
    <citation type="submission" date="2017-04" db="EMBL/GenBank/DDBJ databases">
        <title>Draft genome sequence of Marssonina coronaria NL1: causal agent of apple blotch.</title>
        <authorList>
            <person name="Cheng Q."/>
        </authorList>
    </citation>
    <scope>NUCLEOTIDE SEQUENCE [LARGE SCALE GENOMIC DNA]</scope>
    <source>
        <strain evidence="1 2">NL1</strain>
    </source>
</reference>
<proteinExistence type="predicted"/>
<sequence length="329" mass="37328">MSEEVSLKYQGQPASYGWKESEEPSIFVPAKWNPQRLPFAASQDRNGKSAPAKINTKTRPLESWRIDIDIEENTVFFSRWEFCGVKVLLYGLWGAANGHGFENAFRSYEQGLKESSSSHARSLVAASRWQRQDHTSRSFRRYLSFVETKTRNFITGTRINLKYILPKLWLANTQTLHAGYHVNGVFSEPIEEHDLLPRRTLRDALAIRDPAIQIPRWFEEFRPCKHWKTGQLFATIADQEPNFISGRAANGTHIRQCRFCLTEILVAVDEQALPKDSRVSASVCKDLGKVVSPSARNWPGHFEGNELPRSVAVRLGSIMGMLGGSAKYS</sequence>
<dbReference type="Proteomes" id="UP000242519">
    <property type="component" value="Unassembled WGS sequence"/>
</dbReference>
<gene>
    <name evidence="1" type="ORF">B2J93_3782</name>
</gene>
<accession>A0A218YZ18</accession>
<comment type="caution">
    <text evidence="1">The sequence shown here is derived from an EMBL/GenBank/DDBJ whole genome shotgun (WGS) entry which is preliminary data.</text>
</comment>
<evidence type="ECO:0000313" key="2">
    <source>
        <dbReference type="Proteomes" id="UP000242519"/>
    </source>
</evidence>
<dbReference type="InParanoid" id="A0A218YZ18"/>
<organism evidence="1 2">
    <name type="scientific">Diplocarpon coronariae</name>
    <dbReference type="NCBI Taxonomy" id="2795749"/>
    <lineage>
        <taxon>Eukaryota</taxon>
        <taxon>Fungi</taxon>
        <taxon>Dikarya</taxon>
        <taxon>Ascomycota</taxon>
        <taxon>Pezizomycotina</taxon>
        <taxon>Leotiomycetes</taxon>
        <taxon>Helotiales</taxon>
        <taxon>Drepanopezizaceae</taxon>
        <taxon>Diplocarpon</taxon>
    </lineage>
</organism>
<protein>
    <submittedName>
        <fullName evidence="1">Geranylgeranyl pyrophosphate synthetase</fullName>
    </submittedName>
</protein>
<dbReference type="AlphaFoldDB" id="A0A218YZ18"/>